<sequence>MWEFKVKEAIAMLKSAVLWHKCFGIDELLGTDLGLPR</sequence>
<accession>A0A0A9BSJ4</accession>
<proteinExistence type="predicted"/>
<evidence type="ECO:0000313" key="1">
    <source>
        <dbReference type="EMBL" id="JAD62252.1"/>
    </source>
</evidence>
<dbReference type="AlphaFoldDB" id="A0A0A9BSJ4"/>
<dbReference type="EMBL" id="GBRH01235643">
    <property type="protein sequence ID" value="JAD62252.1"/>
    <property type="molecule type" value="Transcribed_RNA"/>
</dbReference>
<reference evidence="1" key="2">
    <citation type="journal article" date="2015" name="Data Brief">
        <title>Shoot transcriptome of the giant reed, Arundo donax.</title>
        <authorList>
            <person name="Barrero R.A."/>
            <person name="Guerrero F.D."/>
            <person name="Moolhuijzen P."/>
            <person name="Goolsby J.A."/>
            <person name="Tidwell J."/>
            <person name="Bellgard S.E."/>
            <person name="Bellgard M.I."/>
        </authorList>
    </citation>
    <scope>NUCLEOTIDE SEQUENCE</scope>
    <source>
        <tissue evidence="1">Shoot tissue taken approximately 20 cm above the soil surface</tissue>
    </source>
</reference>
<name>A0A0A9BSJ4_ARUDO</name>
<reference evidence="1" key="1">
    <citation type="submission" date="2014-09" db="EMBL/GenBank/DDBJ databases">
        <authorList>
            <person name="Magalhaes I.L.F."/>
            <person name="Oliveira U."/>
            <person name="Santos F.R."/>
            <person name="Vidigal T.H.D.A."/>
            <person name="Brescovit A.D."/>
            <person name="Santos A.J."/>
        </authorList>
    </citation>
    <scope>NUCLEOTIDE SEQUENCE</scope>
    <source>
        <tissue evidence="1">Shoot tissue taken approximately 20 cm above the soil surface</tissue>
    </source>
</reference>
<organism evidence="1">
    <name type="scientific">Arundo donax</name>
    <name type="common">Giant reed</name>
    <name type="synonym">Donax arundinaceus</name>
    <dbReference type="NCBI Taxonomy" id="35708"/>
    <lineage>
        <taxon>Eukaryota</taxon>
        <taxon>Viridiplantae</taxon>
        <taxon>Streptophyta</taxon>
        <taxon>Embryophyta</taxon>
        <taxon>Tracheophyta</taxon>
        <taxon>Spermatophyta</taxon>
        <taxon>Magnoliopsida</taxon>
        <taxon>Liliopsida</taxon>
        <taxon>Poales</taxon>
        <taxon>Poaceae</taxon>
        <taxon>PACMAD clade</taxon>
        <taxon>Arundinoideae</taxon>
        <taxon>Arundineae</taxon>
        <taxon>Arundo</taxon>
    </lineage>
</organism>
<protein>
    <submittedName>
        <fullName evidence="1">Uncharacterized protein</fullName>
    </submittedName>
</protein>